<evidence type="ECO:0008006" key="4">
    <source>
        <dbReference type="Google" id="ProtNLM"/>
    </source>
</evidence>
<dbReference type="Proteomes" id="UP000537718">
    <property type="component" value="Unassembled WGS sequence"/>
</dbReference>
<keyword evidence="1" id="KW-0732">Signal</keyword>
<evidence type="ECO:0000256" key="1">
    <source>
        <dbReference type="SAM" id="SignalP"/>
    </source>
</evidence>
<dbReference type="RefSeq" id="WP_183867696.1">
    <property type="nucleotide sequence ID" value="NZ_JACHCF010000006.1"/>
</dbReference>
<gene>
    <name evidence="2" type="ORF">HDE69_002806</name>
</gene>
<reference evidence="2 3" key="1">
    <citation type="submission" date="2020-08" db="EMBL/GenBank/DDBJ databases">
        <title>Genomic Encyclopedia of Type Strains, Phase IV (KMG-V): Genome sequencing to study the core and pangenomes of soil and plant-associated prokaryotes.</title>
        <authorList>
            <person name="Whitman W."/>
        </authorList>
    </citation>
    <scope>NUCLEOTIDE SEQUENCE [LARGE SCALE GENOMIC DNA]</scope>
    <source>
        <strain evidence="2 3">MP7CTX6</strain>
    </source>
</reference>
<sequence>MKLILFALFFPVFCFAQNGQKKLSDGVVDSVPGTSVVLKNYEVIFQKVYTSKLTADELGNQLFTLLSTTKGFRFDRRISPDGDQLIGRLVRYVVDAQRYNGYTVFGMAGILSYPVDASVVVNVKDFKYRVTVSELSFNHIETATKGEFRDVKLSDYITKKNRSRFATGKSDLKIARAIDQDLSNKFDLQKSNLSDDF</sequence>
<protein>
    <recommendedName>
        <fullName evidence="4">DUF4468 domain-containing protein</fullName>
    </recommendedName>
</protein>
<evidence type="ECO:0000313" key="3">
    <source>
        <dbReference type="Proteomes" id="UP000537718"/>
    </source>
</evidence>
<feature type="signal peptide" evidence="1">
    <location>
        <begin position="1"/>
        <end position="16"/>
    </location>
</feature>
<name>A0A7W9DK41_9SPHI</name>
<proteinExistence type="predicted"/>
<organism evidence="2 3">
    <name type="scientific">Pedobacter cryoconitis</name>
    <dbReference type="NCBI Taxonomy" id="188932"/>
    <lineage>
        <taxon>Bacteria</taxon>
        <taxon>Pseudomonadati</taxon>
        <taxon>Bacteroidota</taxon>
        <taxon>Sphingobacteriia</taxon>
        <taxon>Sphingobacteriales</taxon>
        <taxon>Sphingobacteriaceae</taxon>
        <taxon>Pedobacter</taxon>
    </lineage>
</organism>
<dbReference type="EMBL" id="JACHCF010000006">
    <property type="protein sequence ID" value="MBB5621743.1"/>
    <property type="molecule type" value="Genomic_DNA"/>
</dbReference>
<dbReference type="AlphaFoldDB" id="A0A7W9DK41"/>
<accession>A0A7W9DK41</accession>
<feature type="chain" id="PRO_5031223215" description="DUF4468 domain-containing protein" evidence="1">
    <location>
        <begin position="17"/>
        <end position="197"/>
    </location>
</feature>
<comment type="caution">
    <text evidence="2">The sequence shown here is derived from an EMBL/GenBank/DDBJ whole genome shotgun (WGS) entry which is preliminary data.</text>
</comment>
<evidence type="ECO:0000313" key="2">
    <source>
        <dbReference type="EMBL" id="MBB5621743.1"/>
    </source>
</evidence>